<accession>A0A1B6DA41</accession>
<dbReference type="AlphaFoldDB" id="A0A1B6DA41"/>
<organism evidence="1">
    <name type="scientific">Clastoptera arizonana</name>
    <name type="common">Arizona spittle bug</name>
    <dbReference type="NCBI Taxonomy" id="38151"/>
    <lineage>
        <taxon>Eukaryota</taxon>
        <taxon>Metazoa</taxon>
        <taxon>Ecdysozoa</taxon>
        <taxon>Arthropoda</taxon>
        <taxon>Hexapoda</taxon>
        <taxon>Insecta</taxon>
        <taxon>Pterygota</taxon>
        <taxon>Neoptera</taxon>
        <taxon>Paraneoptera</taxon>
        <taxon>Hemiptera</taxon>
        <taxon>Auchenorrhyncha</taxon>
        <taxon>Cercopoidea</taxon>
        <taxon>Clastopteridae</taxon>
        <taxon>Clastoptera</taxon>
    </lineage>
</organism>
<proteinExistence type="predicted"/>
<reference evidence="1" key="1">
    <citation type="submission" date="2015-12" db="EMBL/GenBank/DDBJ databases">
        <title>De novo transcriptome assembly of four potential Pierce s Disease insect vectors from Arizona vineyards.</title>
        <authorList>
            <person name="Tassone E.E."/>
        </authorList>
    </citation>
    <scope>NUCLEOTIDE SEQUENCE</scope>
</reference>
<gene>
    <name evidence="1" type="ORF">g.832</name>
</gene>
<evidence type="ECO:0000313" key="1">
    <source>
        <dbReference type="EMBL" id="JAS22516.1"/>
    </source>
</evidence>
<sequence length="153" mass="18472">MLKNLFLYFSTIIVVISFKIDYYDKVEIHKLETISEKVCIKTLATVSNSNIAVEIKCEALIEMIEAELPIFQYLERILYDRGSTQCELYYSISKLIKLMEERRNYDKEELGVKREKLEFTYKRIMDTRHELHKRLYLQYKDIYYELLEENALV</sequence>
<name>A0A1B6DA41_9HEMI</name>
<protein>
    <submittedName>
        <fullName evidence="1">Uncharacterized protein</fullName>
    </submittedName>
</protein>
<dbReference type="EMBL" id="GEDC01014782">
    <property type="protein sequence ID" value="JAS22516.1"/>
    <property type="molecule type" value="Transcribed_RNA"/>
</dbReference>